<dbReference type="AlphaFoldDB" id="A0A921F8P9"/>
<comment type="caution">
    <text evidence="1">The sequence shown here is derived from an EMBL/GenBank/DDBJ whole genome shotgun (WGS) entry which is preliminary data.</text>
</comment>
<organism evidence="1 2">
    <name type="scientific">Ligilactobacillus acidipiscis</name>
    <dbReference type="NCBI Taxonomy" id="89059"/>
    <lineage>
        <taxon>Bacteria</taxon>
        <taxon>Bacillati</taxon>
        <taxon>Bacillota</taxon>
        <taxon>Bacilli</taxon>
        <taxon>Lactobacillales</taxon>
        <taxon>Lactobacillaceae</taxon>
        <taxon>Ligilactobacillus</taxon>
    </lineage>
</organism>
<gene>
    <name evidence="1" type="ORF">K8V00_05630</name>
</gene>
<reference evidence="1" key="2">
    <citation type="submission" date="2021-09" db="EMBL/GenBank/DDBJ databases">
        <authorList>
            <person name="Gilroy R."/>
        </authorList>
    </citation>
    <scope>NUCLEOTIDE SEQUENCE</scope>
    <source>
        <strain evidence="1">CHK174-6876</strain>
    </source>
</reference>
<evidence type="ECO:0000313" key="1">
    <source>
        <dbReference type="EMBL" id="HJE97084.1"/>
    </source>
</evidence>
<dbReference type="EMBL" id="DYXG01000055">
    <property type="protein sequence ID" value="HJE97084.1"/>
    <property type="molecule type" value="Genomic_DNA"/>
</dbReference>
<accession>A0A921F8P9</accession>
<dbReference type="Proteomes" id="UP000707535">
    <property type="component" value="Unassembled WGS sequence"/>
</dbReference>
<name>A0A921F8P9_9LACO</name>
<proteinExistence type="predicted"/>
<sequence length="154" mass="17519">MANKIPSLDLWYEPVDLGTSNYLQKNHNWSVLMQYGLQLSDYVLDVIKGYEDRFNQQIQATPQPSEITDARIDSWHITWPTLKARLDNDEQTTPRIENLNDDSNALGVLELRDLAEDSDNLSYEPIGGKVKIQLETMTRASTTTDKLSYDVIGG</sequence>
<reference evidence="1" key="1">
    <citation type="journal article" date="2021" name="PeerJ">
        <title>Extensive microbial diversity within the chicken gut microbiome revealed by metagenomics and culture.</title>
        <authorList>
            <person name="Gilroy R."/>
            <person name="Ravi A."/>
            <person name="Getino M."/>
            <person name="Pursley I."/>
            <person name="Horton D.L."/>
            <person name="Alikhan N.F."/>
            <person name="Baker D."/>
            <person name="Gharbi K."/>
            <person name="Hall N."/>
            <person name="Watson M."/>
            <person name="Adriaenssens E.M."/>
            <person name="Foster-Nyarko E."/>
            <person name="Jarju S."/>
            <person name="Secka A."/>
            <person name="Antonio M."/>
            <person name="Oren A."/>
            <person name="Chaudhuri R.R."/>
            <person name="La Ragione R."/>
            <person name="Hildebrand F."/>
            <person name="Pallen M.J."/>
        </authorList>
    </citation>
    <scope>NUCLEOTIDE SEQUENCE</scope>
    <source>
        <strain evidence="1">CHK174-6876</strain>
    </source>
</reference>
<evidence type="ECO:0000313" key="2">
    <source>
        <dbReference type="Proteomes" id="UP000707535"/>
    </source>
</evidence>
<protein>
    <submittedName>
        <fullName evidence="1">Uncharacterized protein</fullName>
    </submittedName>
</protein>